<dbReference type="SUPFAM" id="SSF56601">
    <property type="entry name" value="beta-lactamase/transpeptidase-like"/>
    <property type="match status" value="1"/>
</dbReference>
<dbReference type="Gene3D" id="3.40.710.10">
    <property type="entry name" value="DD-peptidase/beta-lactamase superfamily"/>
    <property type="match status" value="1"/>
</dbReference>
<dbReference type="Pfam" id="PF00144">
    <property type="entry name" value="Beta-lactamase"/>
    <property type="match status" value="1"/>
</dbReference>
<dbReference type="EMBL" id="CAFAAB010000179">
    <property type="protein sequence ID" value="CAB4792032.1"/>
    <property type="molecule type" value="Genomic_DNA"/>
</dbReference>
<reference evidence="2" key="1">
    <citation type="submission" date="2020-05" db="EMBL/GenBank/DDBJ databases">
        <authorList>
            <person name="Chiriac C."/>
            <person name="Salcher M."/>
            <person name="Ghai R."/>
            <person name="Kavagutti S V."/>
        </authorList>
    </citation>
    <scope>NUCLEOTIDE SEQUENCE</scope>
</reference>
<dbReference type="PANTHER" id="PTHR43283">
    <property type="entry name" value="BETA-LACTAMASE-RELATED"/>
    <property type="match status" value="1"/>
</dbReference>
<gene>
    <name evidence="2" type="ORF">UFOPK2958_01290</name>
</gene>
<name>A0A6J6X5J0_9ZZZZ</name>
<dbReference type="AlphaFoldDB" id="A0A6J6X5J0"/>
<evidence type="ECO:0000259" key="1">
    <source>
        <dbReference type="Pfam" id="PF00144"/>
    </source>
</evidence>
<dbReference type="PANTHER" id="PTHR43283:SF15">
    <property type="entry name" value="CONSERVED PROTEIN"/>
    <property type="match status" value="1"/>
</dbReference>
<feature type="domain" description="Beta-lactamase-related" evidence="1">
    <location>
        <begin position="36"/>
        <end position="249"/>
    </location>
</feature>
<protein>
    <submittedName>
        <fullName evidence="2">Unannotated protein</fullName>
    </submittedName>
</protein>
<proteinExistence type="predicted"/>
<sequence>MTTTSLLAGWPSGSAVSLLALRDGALETVATEGDRERIYDWASLSKLVVAVAVGVEHDWQYLKLDAPIGPSNSTVADLLSHASGVGIDATAPTQPAGQRRIYSTYGYDLLVSRVVKDRPALEWLKDRFLSPLGMNDVTDDGSVTAGLRGSLASAEALATTWLRGDLLSPDTFARMRTTHLPELNGVVPGFGSFSPCPWALGPEVKGTKDHWMGSQWPATSYGHFGKSGSLLLVDPVAQVAVVALSSEPFGQWAVDLWPAWTNEIHRQLVPR</sequence>
<evidence type="ECO:0000313" key="2">
    <source>
        <dbReference type="EMBL" id="CAB4792032.1"/>
    </source>
</evidence>
<dbReference type="InterPro" id="IPR050789">
    <property type="entry name" value="Diverse_Enzym_Activities"/>
</dbReference>
<organism evidence="2">
    <name type="scientific">freshwater metagenome</name>
    <dbReference type="NCBI Taxonomy" id="449393"/>
    <lineage>
        <taxon>unclassified sequences</taxon>
        <taxon>metagenomes</taxon>
        <taxon>ecological metagenomes</taxon>
    </lineage>
</organism>
<dbReference type="InterPro" id="IPR012338">
    <property type="entry name" value="Beta-lactam/transpept-like"/>
</dbReference>
<accession>A0A6J6X5J0</accession>
<dbReference type="InterPro" id="IPR001466">
    <property type="entry name" value="Beta-lactam-related"/>
</dbReference>